<feature type="transmembrane region" description="Helical" evidence="5">
    <location>
        <begin position="76"/>
        <end position="97"/>
    </location>
</feature>
<comment type="caution">
    <text evidence="7">The sequence shown here is derived from an EMBL/GenBank/DDBJ whole genome shotgun (WGS) entry which is preliminary data.</text>
</comment>
<feature type="transmembrane region" description="Helical" evidence="5">
    <location>
        <begin position="449"/>
        <end position="468"/>
    </location>
</feature>
<feature type="transmembrane region" description="Helical" evidence="5">
    <location>
        <begin position="552"/>
        <end position="581"/>
    </location>
</feature>
<feature type="transmembrane region" description="Helical" evidence="5">
    <location>
        <begin position="198"/>
        <end position="231"/>
    </location>
</feature>
<evidence type="ECO:0000256" key="2">
    <source>
        <dbReference type="ARBA" id="ARBA00022692"/>
    </source>
</evidence>
<dbReference type="InterPro" id="IPR005821">
    <property type="entry name" value="Ion_trans_dom"/>
</dbReference>
<keyword evidence="8" id="KW-1185">Reference proteome</keyword>
<dbReference type="Proteomes" id="UP001165060">
    <property type="component" value="Unassembled WGS sequence"/>
</dbReference>
<dbReference type="PANTHER" id="PTHR10037">
    <property type="entry name" value="VOLTAGE-GATED CATION CHANNEL CALCIUM AND SODIUM"/>
    <property type="match status" value="1"/>
</dbReference>
<dbReference type="InterPro" id="IPR043203">
    <property type="entry name" value="VGCC_Ca_Na"/>
</dbReference>
<feature type="domain" description="Ion transport" evidence="6">
    <location>
        <begin position="448"/>
        <end position="736"/>
    </location>
</feature>
<protein>
    <recommendedName>
        <fullName evidence="6">Ion transport domain-containing protein</fullName>
    </recommendedName>
</protein>
<evidence type="ECO:0000256" key="1">
    <source>
        <dbReference type="ARBA" id="ARBA00004141"/>
    </source>
</evidence>
<feature type="transmembrane region" description="Helical" evidence="5">
    <location>
        <begin position="156"/>
        <end position="177"/>
    </location>
</feature>
<reference evidence="7 8" key="1">
    <citation type="journal article" date="2023" name="Commun. Biol.">
        <title>Genome analysis of Parmales, the sister group of diatoms, reveals the evolutionary specialization of diatoms from phago-mixotrophs to photoautotrophs.</title>
        <authorList>
            <person name="Ban H."/>
            <person name="Sato S."/>
            <person name="Yoshikawa S."/>
            <person name="Yamada K."/>
            <person name="Nakamura Y."/>
            <person name="Ichinomiya M."/>
            <person name="Sato N."/>
            <person name="Blanc-Mathieu R."/>
            <person name="Endo H."/>
            <person name="Kuwata A."/>
            <person name="Ogata H."/>
        </authorList>
    </citation>
    <scope>NUCLEOTIDE SEQUENCE [LARGE SCALE GENOMIC DNA]</scope>
</reference>
<name>A0ABQ6M6R4_9STRA</name>
<keyword evidence="4 5" id="KW-0472">Membrane</keyword>
<gene>
    <name evidence="7" type="ORF">TeGR_g7970</name>
</gene>
<proteinExistence type="predicted"/>
<dbReference type="Pfam" id="PF00520">
    <property type="entry name" value="Ion_trans"/>
    <property type="match status" value="2"/>
</dbReference>
<evidence type="ECO:0000313" key="7">
    <source>
        <dbReference type="EMBL" id="GMI20588.1"/>
    </source>
</evidence>
<dbReference type="Gene3D" id="1.10.287.70">
    <property type="match status" value="2"/>
</dbReference>
<organism evidence="7 8">
    <name type="scientific">Tetraparma gracilis</name>
    <dbReference type="NCBI Taxonomy" id="2962635"/>
    <lineage>
        <taxon>Eukaryota</taxon>
        <taxon>Sar</taxon>
        <taxon>Stramenopiles</taxon>
        <taxon>Ochrophyta</taxon>
        <taxon>Bolidophyceae</taxon>
        <taxon>Parmales</taxon>
        <taxon>Triparmaceae</taxon>
        <taxon>Tetraparma</taxon>
    </lineage>
</organism>
<feature type="transmembrane region" description="Helical" evidence="5">
    <location>
        <begin position="511"/>
        <end position="532"/>
    </location>
</feature>
<dbReference type="SUPFAM" id="SSF81324">
    <property type="entry name" value="Voltage-gated potassium channels"/>
    <property type="match status" value="2"/>
</dbReference>
<feature type="transmembrane region" description="Helical" evidence="5">
    <location>
        <begin position="700"/>
        <end position="725"/>
    </location>
</feature>
<dbReference type="PANTHER" id="PTHR10037:SF62">
    <property type="entry name" value="SODIUM CHANNEL PROTEIN 60E"/>
    <property type="match status" value="1"/>
</dbReference>
<dbReference type="EMBL" id="BRYB01000018">
    <property type="protein sequence ID" value="GMI20588.1"/>
    <property type="molecule type" value="Genomic_DNA"/>
</dbReference>
<sequence>MAAAAMAARAHMMANQEIDVAQARSEEELLAEALAEEAAKKYNPWIDASKYGAPMKQYIQFGNFCEEFILGKYEGWFNGFVLGCIMVAGVLVGLQTYGQFDETSPLFDEGNAWVAVIDNSILYVFTVECIMKICMEGLAPSKFFTGPERAWNVFDFIVVVLCYPFAAPLTGGNAAVLRLMRLARLMKLLKKIPQLQMIVMGLAGGLSSIVYIVILLLLVFYLYAIVGVMYFKTNDPWHFGTLHIAMVTLFRAATLEDWTEIMYVNIFGCQEYSYLYCVKKNPDDCPGQPPMYWCNDYDSDLDGEVDAGGTGVGAAVYWVTFVVVSALVMLSLFVGAVTMAMSESMADMKIEQEEAETKERLLKKQKRISEMAEKGETQTAESFNNKDTATMSIRERDAYKAEHEMRNLLLEAWSGIAGKELESAYAPGLRGKYQWLAEKCNDLATAKRFVTFVTLVIILAGVMVGLQTYNKYANDPVLNVIDLVILGIFTFECVIKLIAEEFAPWNFFKSAWNSFDFVVVAGSFLPAAGSLVTMLRLLRLLRVLKLVKSLPALAVIVNALIMGLSSIGFIGIILGLCFYLFAILGMILFRDNDPWHFGSLHTSILTLFRCATGEDWTDVMYINIYGCGRVPWTDQYQGAWNESKTVGMTWEGGDDDFSTILYDTDDSRDVSLTWVDGDSDSPDYGEEKPCQYAQYPGKSFVAALFFIIFMLLGSLVLLTLFIGVICTSMDEAQAAQKEEKELEERIIELAAKNDLSEFTIASYKKTFDMLDVDNG</sequence>
<dbReference type="Gene3D" id="1.20.120.350">
    <property type="entry name" value="Voltage-gated potassium channels. Chain C"/>
    <property type="match status" value="2"/>
</dbReference>
<evidence type="ECO:0000259" key="6">
    <source>
        <dbReference type="Pfam" id="PF00520"/>
    </source>
</evidence>
<feature type="transmembrane region" description="Helical" evidence="5">
    <location>
        <begin position="315"/>
        <end position="340"/>
    </location>
</feature>
<keyword evidence="2 5" id="KW-0812">Transmembrane</keyword>
<evidence type="ECO:0000256" key="5">
    <source>
        <dbReference type="SAM" id="Phobius"/>
    </source>
</evidence>
<accession>A0ABQ6M6R4</accession>
<evidence type="ECO:0000313" key="8">
    <source>
        <dbReference type="Proteomes" id="UP001165060"/>
    </source>
</evidence>
<feature type="domain" description="Ion transport" evidence="6">
    <location>
        <begin position="76"/>
        <end position="343"/>
    </location>
</feature>
<keyword evidence="3 5" id="KW-1133">Transmembrane helix</keyword>
<evidence type="ECO:0000256" key="3">
    <source>
        <dbReference type="ARBA" id="ARBA00022989"/>
    </source>
</evidence>
<feature type="non-terminal residue" evidence="7">
    <location>
        <position position="775"/>
    </location>
</feature>
<dbReference type="InterPro" id="IPR027359">
    <property type="entry name" value="Volt_channel_dom_sf"/>
</dbReference>
<comment type="subcellular location">
    <subcellularLocation>
        <location evidence="1">Membrane</location>
        <topology evidence="1">Multi-pass membrane protein</topology>
    </subcellularLocation>
</comment>
<evidence type="ECO:0000256" key="4">
    <source>
        <dbReference type="ARBA" id="ARBA00023136"/>
    </source>
</evidence>